<dbReference type="GO" id="GO:0033186">
    <property type="term" value="C:CAF-1 complex"/>
    <property type="evidence" value="ECO:0007669"/>
    <property type="project" value="TreeGrafter"/>
</dbReference>
<proteinExistence type="predicted"/>
<evidence type="ECO:0000256" key="5">
    <source>
        <dbReference type="SAM" id="MobiDB-lite"/>
    </source>
</evidence>
<evidence type="ECO:0000256" key="2">
    <source>
        <dbReference type="ARBA" id="ARBA00022763"/>
    </source>
</evidence>
<feature type="compositionally biased region" description="Acidic residues" evidence="5">
    <location>
        <begin position="116"/>
        <end position="128"/>
    </location>
</feature>
<feature type="region of interest" description="Disordered" evidence="5">
    <location>
        <begin position="116"/>
        <end position="169"/>
    </location>
</feature>
<reference evidence="9" key="1">
    <citation type="submission" date="2017-02" db="UniProtKB">
        <authorList>
            <consortium name="WormBaseParasite"/>
        </authorList>
    </citation>
    <scope>IDENTIFICATION</scope>
</reference>
<comment type="subcellular location">
    <subcellularLocation>
        <location evidence="1">Nucleus</location>
    </subcellularLocation>
</comment>
<evidence type="ECO:0000313" key="7">
    <source>
        <dbReference type="EMBL" id="VDM61269.1"/>
    </source>
</evidence>
<sequence>MTLESELRAIEEKKRRASARFIGFFSKIEKKKPETADKTECELWYKPFEVRFSKYFAIATNLRRLSQEYSNKYANLYQFHDNYRPPYYGTWRIRSNVVTGRRPFTTEDENIDYEVDSDAEWEDEPSDAEECKSDEEKDGTKDSHGEIVKALAPRKGNSVFRPHRRHLQS</sequence>
<evidence type="ECO:0000256" key="4">
    <source>
        <dbReference type="ARBA" id="ARBA00023242"/>
    </source>
</evidence>
<dbReference type="AlphaFoldDB" id="A0A0R3PUR7"/>
<dbReference type="GO" id="GO:0006281">
    <property type="term" value="P:DNA repair"/>
    <property type="evidence" value="ECO:0007669"/>
    <property type="project" value="UniProtKB-KW"/>
</dbReference>
<dbReference type="EMBL" id="UYYA01004336">
    <property type="protein sequence ID" value="VDM61269.1"/>
    <property type="molecule type" value="Genomic_DNA"/>
</dbReference>
<dbReference type="InterPro" id="IPR022043">
    <property type="entry name" value="CAF1A_DD"/>
</dbReference>
<evidence type="ECO:0000256" key="3">
    <source>
        <dbReference type="ARBA" id="ARBA00023204"/>
    </source>
</evidence>
<dbReference type="GO" id="GO:0005634">
    <property type="term" value="C:nucleus"/>
    <property type="evidence" value="ECO:0007669"/>
    <property type="project" value="UniProtKB-SubCell"/>
</dbReference>
<feature type="domain" description="Chromatin assembly factor 1 subunit A dimerization" evidence="6">
    <location>
        <begin position="76"/>
        <end position="143"/>
    </location>
</feature>
<evidence type="ECO:0000256" key="1">
    <source>
        <dbReference type="ARBA" id="ARBA00004123"/>
    </source>
</evidence>
<keyword evidence="4" id="KW-0539">Nucleus</keyword>
<keyword evidence="3" id="KW-0234">DNA repair</keyword>
<evidence type="ECO:0000259" key="6">
    <source>
        <dbReference type="Pfam" id="PF12253"/>
    </source>
</evidence>
<keyword evidence="8" id="KW-1185">Reference proteome</keyword>
<dbReference type="OrthoDB" id="79480at2759"/>
<gene>
    <name evidence="7" type="ORF">ACOC_LOCUS9684</name>
</gene>
<organism evidence="9">
    <name type="scientific">Angiostrongylus costaricensis</name>
    <name type="common">Nematode worm</name>
    <dbReference type="NCBI Taxonomy" id="334426"/>
    <lineage>
        <taxon>Eukaryota</taxon>
        <taxon>Metazoa</taxon>
        <taxon>Ecdysozoa</taxon>
        <taxon>Nematoda</taxon>
        <taxon>Chromadorea</taxon>
        <taxon>Rhabditida</taxon>
        <taxon>Rhabditina</taxon>
        <taxon>Rhabditomorpha</taxon>
        <taxon>Strongyloidea</taxon>
        <taxon>Metastrongylidae</taxon>
        <taxon>Angiostrongylus</taxon>
    </lineage>
</organism>
<dbReference type="Proteomes" id="UP000267027">
    <property type="component" value="Unassembled WGS sequence"/>
</dbReference>
<dbReference type="PANTHER" id="PTHR15272">
    <property type="entry name" value="CHROMATIN ASSEMBLY FACTOR 1 SUBUNIT A CAF-1 SUBUNIT A"/>
    <property type="match status" value="1"/>
</dbReference>
<dbReference type="GO" id="GO:0006334">
    <property type="term" value="P:nucleosome assembly"/>
    <property type="evidence" value="ECO:0007669"/>
    <property type="project" value="TreeGrafter"/>
</dbReference>
<evidence type="ECO:0000313" key="8">
    <source>
        <dbReference type="Proteomes" id="UP000267027"/>
    </source>
</evidence>
<reference evidence="7 8" key="2">
    <citation type="submission" date="2018-11" db="EMBL/GenBank/DDBJ databases">
        <authorList>
            <consortium name="Pathogen Informatics"/>
        </authorList>
    </citation>
    <scope>NUCLEOTIDE SEQUENCE [LARGE SCALE GENOMIC DNA]</scope>
    <source>
        <strain evidence="7 8">Costa Rica</strain>
    </source>
</reference>
<name>A0A0R3PUR7_ANGCS</name>
<dbReference type="WBParaSite" id="ACOC_0000968301-mRNA-1">
    <property type="protein sequence ID" value="ACOC_0000968301-mRNA-1"/>
    <property type="gene ID" value="ACOC_0000968301"/>
</dbReference>
<dbReference type="PANTHER" id="PTHR15272:SF0">
    <property type="entry name" value="CHROMATIN ASSEMBLY FACTOR 1 SUBUNIT A"/>
    <property type="match status" value="1"/>
</dbReference>
<feature type="compositionally biased region" description="Basic and acidic residues" evidence="5">
    <location>
        <begin position="129"/>
        <end position="147"/>
    </location>
</feature>
<evidence type="ECO:0000313" key="9">
    <source>
        <dbReference type="WBParaSite" id="ACOC_0000968301-mRNA-1"/>
    </source>
</evidence>
<dbReference type="STRING" id="334426.A0A0R3PUR7"/>
<protein>
    <submittedName>
        <fullName evidence="9">Chromatin assembly factor 1 subunit A</fullName>
    </submittedName>
</protein>
<keyword evidence="2" id="KW-0227">DNA damage</keyword>
<dbReference type="Pfam" id="PF12253">
    <property type="entry name" value="CAF1A_dimeriz"/>
    <property type="match status" value="1"/>
</dbReference>
<accession>A0A0R3PUR7</accession>